<evidence type="ECO:0000313" key="13">
    <source>
        <dbReference type="Proteomes" id="UP000034805"/>
    </source>
</evidence>
<organism evidence="12 13">
    <name type="scientific">Scleropages formosus</name>
    <name type="common">Asian bonytongue</name>
    <name type="synonym">Osteoglossum formosum</name>
    <dbReference type="NCBI Taxonomy" id="113540"/>
    <lineage>
        <taxon>Eukaryota</taxon>
        <taxon>Metazoa</taxon>
        <taxon>Chordata</taxon>
        <taxon>Craniata</taxon>
        <taxon>Vertebrata</taxon>
        <taxon>Euteleostomi</taxon>
        <taxon>Actinopterygii</taxon>
        <taxon>Neopterygii</taxon>
        <taxon>Teleostei</taxon>
        <taxon>Osteoglossocephala</taxon>
        <taxon>Osteoglossomorpha</taxon>
        <taxon>Osteoglossiformes</taxon>
        <taxon>Osteoglossidae</taxon>
        <taxon>Scleropages</taxon>
    </lineage>
</organism>
<evidence type="ECO:0000256" key="3">
    <source>
        <dbReference type="ARBA" id="ARBA00022490"/>
    </source>
</evidence>
<protein>
    <submittedName>
        <fullName evidence="12">Tumor protein p53-inducible nuclear protein 1-like</fullName>
    </submittedName>
</protein>
<dbReference type="Proteomes" id="UP000034805">
    <property type="component" value="Unassembled WGS sequence"/>
</dbReference>
<evidence type="ECO:0000256" key="10">
    <source>
        <dbReference type="ARBA" id="ARBA00034306"/>
    </source>
</evidence>
<evidence type="ECO:0000313" key="12">
    <source>
        <dbReference type="EMBL" id="KPP76913.1"/>
    </source>
</evidence>
<keyword evidence="4" id="KW-0072">Autophagy</keyword>
<dbReference type="GO" id="GO:0016604">
    <property type="term" value="C:nuclear body"/>
    <property type="evidence" value="ECO:0007669"/>
    <property type="project" value="UniProtKB-SubCell"/>
</dbReference>
<feature type="compositionally biased region" description="Polar residues" evidence="11">
    <location>
        <begin position="154"/>
        <end position="169"/>
    </location>
</feature>
<evidence type="ECO:0000256" key="4">
    <source>
        <dbReference type="ARBA" id="ARBA00023006"/>
    </source>
</evidence>
<dbReference type="EMBL" id="JARO02000949">
    <property type="protein sequence ID" value="KPP76913.1"/>
    <property type="molecule type" value="Genomic_DNA"/>
</dbReference>
<accession>A0A0N8K270</accession>
<dbReference type="STRING" id="113540.ENSSFOP00015015553"/>
<keyword evidence="6" id="KW-0010">Activator</keyword>
<evidence type="ECO:0000256" key="1">
    <source>
        <dbReference type="ARBA" id="ARBA00004419"/>
    </source>
</evidence>
<dbReference type="GO" id="GO:0000045">
    <property type="term" value="P:autophagosome assembly"/>
    <property type="evidence" value="ECO:0007669"/>
    <property type="project" value="TreeGrafter"/>
</dbReference>
<gene>
    <name evidence="12" type="ORF">Z043_103712</name>
</gene>
<evidence type="ECO:0000256" key="8">
    <source>
        <dbReference type="ARBA" id="ARBA00023242"/>
    </source>
</evidence>
<evidence type="ECO:0000256" key="9">
    <source>
        <dbReference type="ARBA" id="ARBA00023329"/>
    </source>
</evidence>
<dbReference type="GO" id="GO:0005829">
    <property type="term" value="C:cytosol"/>
    <property type="evidence" value="ECO:0007669"/>
    <property type="project" value="UniProtKB-SubCell"/>
</dbReference>
<name>A0A0N8K270_SCLFO</name>
<keyword evidence="7" id="KW-0804">Transcription</keyword>
<dbReference type="GO" id="GO:0005776">
    <property type="term" value="C:autophagosome"/>
    <property type="evidence" value="ECO:0007669"/>
    <property type="project" value="UniProtKB-SubCell"/>
</dbReference>
<proteinExistence type="predicted"/>
<dbReference type="InterPro" id="IPR029431">
    <property type="entry name" value="TP53INP"/>
</dbReference>
<evidence type="ECO:0000256" key="2">
    <source>
        <dbReference type="ARBA" id="ARBA00004514"/>
    </source>
</evidence>
<comment type="subcellular location">
    <subcellularLocation>
        <location evidence="2">Cytoplasm</location>
        <location evidence="2">Cytosol</location>
    </subcellularLocation>
    <subcellularLocation>
        <location evidence="1">Cytoplasmic vesicle</location>
        <location evidence="1">Autophagosome</location>
    </subcellularLocation>
    <subcellularLocation>
        <location evidence="10">Nucleus</location>
        <location evidence="10">Nuclear body</location>
    </subcellularLocation>
</comment>
<evidence type="ECO:0000256" key="6">
    <source>
        <dbReference type="ARBA" id="ARBA00023159"/>
    </source>
</evidence>
<reference evidence="12 13" key="1">
    <citation type="submission" date="2015-08" db="EMBL/GenBank/DDBJ databases">
        <title>The genome of the Asian arowana (Scleropages formosus).</title>
        <authorList>
            <person name="Tan M.H."/>
            <person name="Gan H.M."/>
            <person name="Croft L.J."/>
            <person name="Austin C.M."/>
        </authorList>
    </citation>
    <scope>NUCLEOTIDE SEQUENCE [LARGE SCALE GENOMIC DNA]</scope>
    <source>
        <strain evidence="12">Aro1</strain>
    </source>
</reference>
<evidence type="ECO:0000256" key="5">
    <source>
        <dbReference type="ARBA" id="ARBA00023015"/>
    </source>
</evidence>
<dbReference type="GO" id="GO:0045893">
    <property type="term" value="P:positive regulation of DNA-templated transcription"/>
    <property type="evidence" value="ECO:0007669"/>
    <property type="project" value="TreeGrafter"/>
</dbReference>
<dbReference type="Pfam" id="PF14839">
    <property type="entry name" value="DOR"/>
    <property type="match status" value="1"/>
</dbReference>
<dbReference type="AlphaFoldDB" id="A0A0N8K270"/>
<dbReference type="PANTHER" id="PTHR31671">
    <property type="entry name" value="DIABETES AND OBESITY REGULATED, ISOFORM G"/>
    <property type="match status" value="1"/>
</dbReference>
<keyword evidence="3" id="KW-0963">Cytoplasm</keyword>
<comment type="caution">
    <text evidence="12">The sequence shown here is derived from an EMBL/GenBank/DDBJ whole genome shotgun (WGS) entry which is preliminary data.</text>
</comment>
<dbReference type="GO" id="GO:0031410">
    <property type="term" value="C:cytoplasmic vesicle"/>
    <property type="evidence" value="ECO:0007669"/>
    <property type="project" value="UniProtKB-KW"/>
</dbReference>
<dbReference type="PANTHER" id="PTHR31671:SF0">
    <property type="entry name" value="TUMOR PROTEIN P53-INDUCIBLE NUCLEAR PROTEIN 1"/>
    <property type="match status" value="1"/>
</dbReference>
<keyword evidence="5" id="KW-0805">Transcription regulation</keyword>
<keyword evidence="9" id="KW-0968">Cytoplasmic vesicle</keyword>
<evidence type="ECO:0000256" key="11">
    <source>
        <dbReference type="SAM" id="MobiDB-lite"/>
    </source>
</evidence>
<keyword evidence="8" id="KW-0539">Nucleus</keyword>
<evidence type="ECO:0000256" key="7">
    <source>
        <dbReference type="ARBA" id="ARBA00023163"/>
    </source>
</evidence>
<sequence length="208" mass="23823">MFQRLTRVLFGDAAGDSSLLETKYELDEKEEDDEWILVDYHDADGTSYGIRASRKHSQEIPSPDDQSLYSSCSSVYMLEDPEDGSFLCALNEGWIVTPPPCFTAGGEATVLLETNPLENLLIEHPSMSVYTLHSRHHSPRNGVYTHFHQPNCRSEPQQKQNHFAGSNTAKFPKNLFEQSKRRLRQRVKDNLKRQRLSHNALRRHKSAP</sequence>
<feature type="region of interest" description="Disordered" evidence="11">
    <location>
        <begin position="154"/>
        <end position="175"/>
    </location>
</feature>